<dbReference type="NCBIfam" id="TIGR03011">
    <property type="entry name" value="sulf_tusB_dsrH"/>
    <property type="match status" value="1"/>
</dbReference>
<reference evidence="1 2" key="1">
    <citation type="submission" date="2022-07" db="EMBL/GenBank/DDBJ databases">
        <title>A copper resistant bacterium isolated from sediment samples of deep sea hydrothermal areas.</title>
        <authorList>
            <person name="Zeng X."/>
        </authorList>
    </citation>
    <scope>NUCLEOTIDE SEQUENCE [LARGE SCALE GENOMIC DNA]</scope>
    <source>
        <strain evidence="2">CuT 6</strain>
    </source>
</reference>
<name>A0ABZ2W362_9GAMM</name>
<dbReference type="InterPro" id="IPR027396">
    <property type="entry name" value="DsrEFH-like"/>
</dbReference>
<keyword evidence="2" id="KW-1185">Reference proteome</keyword>
<dbReference type="EMBL" id="CP101118">
    <property type="protein sequence ID" value="WZF89183.1"/>
    <property type="molecule type" value="Genomic_DNA"/>
</dbReference>
<dbReference type="Proteomes" id="UP001475781">
    <property type="component" value="Chromosome"/>
</dbReference>
<gene>
    <name evidence="1" type="primary">tusB</name>
    <name evidence="1" type="ORF">NLK58_02925</name>
</gene>
<evidence type="ECO:0000313" key="2">
    <source>
        <dbReference type="Proteomes" id="UP001475781"/>
    </source>
</evidence>
<dbReference type="PANTHER" id="PTHR37526">
    <property type="entry name" value="PROTEIN TUSB"/>
    <property type="match status" value="1"/>
</dbReference>
<dbReference type="SUPFAM" id="SSF75169">
    <property type="entry name" value="DsrEFH-like"/>
    <property type="match status" value="1"/>
</dbReference>
<dbReference type="RefSeq" id="WP_117617192.1">
    <property type="nucleotide sequence ID" value="NZ_CP101118.1"/>
</dbReference>
<accession>A0ABZ2W362</accession>
<dbReference type="PANTHER" id="PTHR37526:SF1">
    <property type="entry name" value="PROTEIN TUSB"/>
    <property type="match status" value="1"/>
</dbReference>
<sequence length="93" mass="9719">MSSFDTLHILNKSPEHPRAAQCLDLLSEGDALLLTENGVLLLSAGSLPAIGKVFALSPDVSARGVGNMVGNATLVGFGDMVSLSLQARRVISW</sequence>
<dbReference type="InterPro" id="IPR007215">
    <property type="entry name" value="Sulphur_relay_TusB/DsrH"/>
</dbReference>
<proteinExistence type="predicted"/>
<evidence type="ECO:0000313" key="1">
    <source>
        <dbReference type="EMBL" id="WZF89183.1"/>
    </source>
</evidence>
<protein>
    <submittedName>
        <fullName evidence="1">Sulfurtransferase complex subunit TusB</fullName>
    </submittedName>
</protein>
<organism evidence="1 2">
    <name type="scientific">Marinobacter metalliresistant</name>
    <dbReference type="NCBI Taxonomy" id="2961995"/>
    <lineage>
        <taxon>Bacteria</taxon>
        <taxon>Pseudomonadati</taxon>
        <taxon>Pseudomonadota</taxon>
        <taxon>Gammaproteobacteria</taxon>
        <taxon>Pseudomonadales</taxon>
        <taxon>Marinobacteraceae</taxon>
        <taxon>Marinobacter</taxon>
    </lineage>
</organism>
<dbReference type="Pfam" id="PF04077">
    <property type="entry name" value="DsrH"/>
    <property type="match status" value="1"/>
</dbReference>
<dbReference type="Gene3D" id="3.40.1260.10">
    <property type="entry name" value="DsrEFH-like"/>
    <property type="match status" value="1"/>
</dbReference>